<evidence type="ECO:0000256" key="2">
    <source>
        <dbReference type="ARBA" id="ARBA00022475"/>
    </source>
</evidence>
<keyword evidence="2" id="KW-1003">Cell membrane</keyword>
<feature type="transmembrane region" description="Helical" evidence="6">
    <location>
        <begin position="12"/>
        <end position="29"/>
    </location>
</feature>
<evidence type="ECO:0000256" key="5">
    <source>
        <dbReference type="ARBA" id="ARBA00023136"/>
    </source>
</evidence>
<evidence type="ECO:0000313" key="7">
    <source>
        <dbReference type="EMBL" id="KAA0018048.1"/>
    </source>
</evidence>
<dbReference type="AlphaFoldDB" id="A0A5A7S5U7"/>
<evidence type="ECO:0000256" key="4">
    <source>
        <dbReference type="ARBA" id="ARBA00022989"/>
    </source>
</evidence>
<name>A0A5A7S5U7_9NOCA</name>
<proteinExistence type="predicted"/>
<evidence type="ECO:0000256" key="1">
    <source>
        <dbReference type="ARBA" id="ARBA00004651"/>
    </source>
</evidence>
<evidence type="ECO:0000313" key="8">
    <source>
        <dbReference type="Proteomes" id="UP000322244"/>
    </source>
</evidence>
<keyword evidence="8" id="KW-1185">Reference proteome</keyword>
<evidence type="ECO:0000256" key="3">
    <source>
        <dbReference type="ARBA" id="ARBA00022692"/>
    </source>
</evidence>
<keyword evidence="4 6" id="KW-1133">Transmembrane helix</keyword>
<evidence type="ECO:0008006" key="9">
    <source>
        <dbReference type="Google" id="ProtNLM"/>
    </source>
</evidence>
<dbReference type="RefSeq" id="WP_149432855.1">
    <property type="nucleotide sequence ID" value="NZ_VLNY01000019.1"/>
</dbReference>
<dbReference type="Proteomes" id="UP000322244">
    <property type="component" value="Unassembled WGS sequence"/>
</dbReference>
<gene>
    <name evidence="7" type="ORF">FOY51_24220</name>
</gene>
<dbReference type="Pfam" id="PF03899">
    <property type="entry name" value="ATP-synt_I"/>
    <property type="match status" value="1"/>
</dbReference>
<evidence type="ECO:0000256" key="6">
    <source>
        <dbReference type="SAM" id="Phobius"/>
    </source>
</evidence>
<comment type="subcellular location">
    <subcellularLocation>
        <location evidence="1">Cell membrane</location>
        <topology evidence="1">Multi-pass membrane protein</topology>
    </subcellularLocation>
</comment>
<protein>
    <recommendedName>
        <fullName evidence="9">ATP synthase subunit I</fullName>
    </recommendedName>
</protein>
<dbReference type="EMBL" id="VLNY01000019">
    <property type="protein sequence ID" value="KAA0018048.1"/>
    <property type="molecule type" value="Genomic_DNA"/>
</dbReference>
<organism evidence="7 8">
    <name type="scientific">Antrihabitans cavernicola</name>
    <dbReference type="NCBI Taxonomy" id="2495913"/>
    <lineage>
        <taxon>Bacteria</taxon>
        <taxon>Bacillati</taxon>
        <taxon>Actinomycetota</taxon>
        <taxon>Actinomycetes</taxon>
        <taxon>Mycobacteriales</taxon>
        <taxon>Nocardiaceae</taxon>
        <taxon>Antrihabitans</taxon>
    </lineage>
</organism>
<sequence>MPAVPLSLRRPLIIGGAIGTLALIASALLGHWLFGVLFIAGLALGLLNVKLVQSAVARVTADDHPSKQKMAYSSASRLFIITAIALVIGFLLAPEGIGIFAGLAVFQVVLVLNTTVPVLKGLRQQS</sequence>
<reference evidence="7 8" key="1">
    <citation type="submission" date="2019-07" db="EMBL/GenBank/DDBJ databases">
        <title>Rhodococcus cavernicolus sp. nov., isolated from a cave.</title>
        <authorList>
            <person name="Lee S.D."/>
        </authorList>
    </citation>
    <scope>NUCLEOTIDE SEQUENCE [LARGE SCALE GENOMIC DNA]</scope>
    <source>
        <strain evidence="7 8">C1-24</strain>
    </source>
</reference>
<feature type="transmembrane region" description="Helical" evidence="6">
    <location>
        <begin position="99"/>
        <end position="119"/>
    </location>
</feature>
<keyword evidence="3 6" id="KW-0812">Transmembrane</keyword>
<feature type="transmembrane region" description="Helical" evidence="6">
    <location>
        <begin position="35"/>
        <end position="53"/>
    </location>
</feature>
<accession>A0A5A7S5U7</accession>
<feature type="transmembrane region" description="Helical" evidence="6">
    <location>
        <begin position="74"/>
        <end position="93"/>
    </location>
</feature>
<comment type="caution">
    <text evidence="7">The sequence shown here is derived from an EMBL/GenBank/DDBJ whole genome shotgun (WGS) entry which is preliminary data.</text>
</comment>
<dbReference type="InterPro" id="IPR005598">
    <property type="entry name" value="ATP_synth_I"/>
</dbReference>
<dbReference type="OrthoDB" id="3689128at2"/>
<keyword evidence="5 6" id="KW-0472">Membrane</keyword>